<dbReference type="HOGENOM" id="CLU_050250_1_0_1"/>
<gene>
    <name evidence="1" type="ORF">FOMPIDRAFT_1059169</name>
</gene>
<dbReference type="STRING" id="743788.S8FMV1"/>
<protein>
    <submittedName>
        <fullName evidence="1">Uncharacterized protein</fullName>
    </submittedName>
</protein>
<reference evidence="1 2" key="1">
    <citation type="journal article" date="2012" name="Science">
        <title>The Paleozoic origin of enzymatic lignin decomposition reconstructed from 31 fungal genomes.</title>
        <authorList>
            <person name="Floudas D."/>
            <person name="Binder M."/>
            <person name="Riley R."/>
            <person name="Barry K."/>
            <person name="Blanchette R.A."/>
            <person name="Henrissat B."/>
            <person name="Martinez A.T."/>
            <person name="Otillar R."/>
            <person name="Spatafora J.W."/>
            <person name="Yadav J.S."/>
            <person name="Aerts A."/>
            <person name="Benoit I."/>
            <person name="Boyd A."/>
            <person name="Carlson A."/>
            <person name="Copeland A."/>
            <person name="Coutinho P.M."/>
            <person name="de Vries R.P."/>
            <person name="Ferreira P."/>
            <person name="Findley K."/>
            <person name="Foster B."/>
            <person name="Gaskell J."/>
            <person name="Glotzer D."/>
            <person name="Gorecki P."/>
            <person name="Heitman J."/>
            <person name="Hesse C."/>
            <person name="Hori C."/>
            <person name="Igarashi K."/>
            <person name="Jurgens J.A."/>
            <person name="Kallen N."/>
            <person name="Kersten P."/>
            <person name="Kohler A."/>
            <person name="Kuees U."/>
            <person name="Kumar T.K.A."/>
            <person name="Kuo A."/>
            <person name="LaButti K."/>
            <person name="Larrondo L.F."/>
            <person name="Lindquist E."/>
            <person name="Ling A."/>
            <person name="Lombard V."/>
            <person name="Lucas S."/>
            <person name="Lundell T."/>
            <person name="Martin R."/>
            <person name="McLaughlin D.J."/>
            <person name="Morgenstern I."/>
            <person name="Morin E."/>
            <person name="Murat C."/>
            <person name="Nagy L.G."/>
            <person name="Nolan M."/>
            <person name="Ohm R.A."/>
            <person name="Patyshakuliyeva A."/>
            <person name="Rokas A."/>
            <person name="Ruiz-Duenas F.J."/>
            <person name="Sabat G."/>
            <person name="Salamov A."/>
            <person name="Samejima M."/>
            <person name="Schmutz J."/>
            <person name="Slot J.C."/>
            <person name="St John F."/>
            <person name="Stenlid J."/>
            <person name="Sun H."/>
            <person name="Sun S."/>
            <person name="Syed K."/>
            <person name="Tsang A."/>
            <person name="Wiebenga A."/>
            <person name="Young D."/>
            <person name="Pisabarro A."/>
            <person name="Eastwood D.C."/>
            <person name="Martin F."/>
            <person name="Cullen D."/>
            <person name="Grigoriev I.V."/>
            <person name="Hibbett D.S."/>
        </authorList>
    </citation>
    <scope>NUCLEOTIDE SEQUENCE</scope>
    <source>
        <strain evidence="2">FP-58527</strain>
    </source>
</reference>
<proteinExistence type="predicted"/>
<name>S8FMV1_FOMSC</name>
<dbReference type="eggNOG" id="ENOG502T02C">
    <property type="taxonomic scope" value="Eukaryota"/>
</dbReference>
<dbReference type="EMBL" id="KE504134">
    <property type="protein sequence ID" value="EPT02631.1"/>
    <property type="molecule type" value="Genomic_DNA"/>
</dbReference>
<sequence length="287" mass="34236">MAAYPPTPAEFEAYKARWNTEYASHKRDYDKWMHERAVFKEERENYEVAHKEHELDEENWVRQRQAYQDDTMRWRRAMDWYELAKRQWAEEQISWARERTRQQRAWTEKQARWAREREAREREWRDEAGLHRVHEGNTLGLSWGTVDAHQCVRYGTREYTARLGLDMQEACQHMPIVMNGEVVGVPHECLAEGDTLVGRWHVTESEVECRPSWGDLYDKGCLGDASGKRRLEARLWNLHDNEDWMTMCATTPADIRGRHFDSPMHCENRGAFYGMVGMWDVDDYGCK</sequence>
<organism evidence="1 2">
    <name type="scientific">Fomitopsis schrenkii</name>
    <name type="common">Brown rot fungus</name>
    <dbReference type="NCBI Taxonomy" id="2126942"/>
    <lineage>
        <taxon>Eukaryota</taxon>
        <taxon>Fungi</taxon>
        <taxon>Dikarya</taxon>
        <taxon>Basidiomycota</taxon>
        <taxon>Agaricomycotina</taxon>
        <taxon>Agaricomycetes</taxon>
        <taxon>Polyporales</taxon>
        <taxon>Fomitopsis</taxon>
    </lineage>
</organism>
<dbReference type="InParanoid" id="S8FMV1"/>
<dbReference type="Proteomes" id="UP000015241">
    <property type="component" value="Unassembled WGS sequence"/>
</dbReference>
<dbReference type="AlphaFoldDB" id="S8FMV1"/>
<evidence type="ECO:0000313" key="2">
    <source>
        <dbReference type="Proteomes" id="UP000015241"/>
    </source>
</evidence>
<accession>S8FMV1</accession>
<evidence type="ECO:0000313" key="1">
    <source>
        <dbReference type="EMBL" id="EPT02631.1"/>
    </source>
</evidence>
<dbReference type="OrthoDB" id="3153758at2759"/>
<keyword evidence="2" id="KW-1185">Reference proteome</keyword>